<dbReference type="EMBL" id="HBUE01064823">
    <property type="protein sequence ID" value="CAG6470246.1"/>
    <property type="molecule type" value="Transcribed_RNA"/>
</dbReference>
<accession>A0A8D8FG55</accession>
<keyword evidence="1" id="KW-1133">Transmembrane helix</keyword>
<dbReference type="AlphaFoldDB" id="A0A8D8FG55"/>
<evidence type="ECO:0000256" key="1">
    <source>
        <dbReference type="SAM" id="Phobius"/>
    </source>
</evidence>
<keyword evidence="1" id="KW-0812">Transmembrane</keyword>
<feature type="transmembrane region" description="Helical" evidence="1">
    <location>
        <begin position="80"/>
        <end position="107"/>
    </location>
</feature>
<feature type="transmembrane region" description="Helical" evidence="1">
    <location>
        <begin position="12"/>
        <end position="33"/>
    </location>
</feature>
<organism evidence="2">
    <name type="scientific">Culex pipiens</name>
    <name type="common">House mosquito</name>
    <dbReference type="NCBI Taxonomy" id="7175"/>
    <lineage>
        <taxon>Eukaryota</taxon>
        <taxon>Metazoa</taxon>
        <taxon>Ecdysozoa</taxon>
        <taxon>Arthropoda</taxon>
        <taxon>Hexapoda</taxon>
        <taxon>Insecta</taxon>
        <taxon>Pterygota</taxon>
        <taxon>Neoptera</taxon>
        <taxon>Endopterygota</taxon>
        <taxon>Diptera</taxon>
        <taxon>Nematocera</taxon>
        <taxon>Culicoidea</taxon>
        <taxon>Culicidae</taxon>
        <taxon>Culicinae</taxon>
        <taxon>Culicini</taxon>
        <taxon>Culex</taxon>
        <taxon>Culex</taxon>
    </lineage>
</organism>
<proteinExistence type="predicted"/>
<reference evidence="2" key="1">
    <citation type="submission" date="2021-05" db="EMBL/GenBank/DDBJ databases">
        <authorList>
            <person name="Alioto T."/>
            <person name="Alioto T."/>
            <person name="Gomez Garrido J."/>
        </authorList>
    </citation>
    <scope>NUCLEOTIDE SEQUENCE</scope>
</reference>
<protein>
    <submittedName>
        <fullName evidence="2">(northern house mosquito) hypothetical protein</fullName>
    </submittedName>
</protein>
<sequence length="175" mass="19374">MVSLKTSRVIGYSYAGICLVCSLLLIINSGHMVKVNDRLSGRSTVSVTCVLTLVFSLISMVFNILLIFGLFMHRANFVKYYLRFVTTVYAFVSIGLFIGCIVVGIVISDNVRTSYVEELSISLVSATVGFCILITLETLWYILVVWILKRVIEVIRHDAAQLASGEDGVIIPDLI</sequence>
<evidence type="ECO:0000313" key="2">
    <source>
        <dbReference type="EMBL" id="CAG6470246.1"/>
    </source>
</evidence>
<name>A0A8D8FG55_CULPI</name>
<feature type="transmembrane region" description="Helical" evidence="1">
    <location>
        <begin position="45"/>
        <end position="68"/>
    </location>
</feature>
<keyword evidence="1" id="KW-0472">Membrane</keyword>
<feature type="transmembrane region" description="Helical" evidence="1">
    <location>
        <begin position="119"/>
        <end position="148"/>
    </location>
</feature>